<name>A0A8R7TF65_TRIUA</name>
<proteinExistence type="predicted"/>
<organism evidence="1 2">
    <name type="scientific">Triticum urartu</name>
    <name type="common">Red wild einkorn</name>
    <name type="synonym">Crithodium urartu</name>
    <dbReference type="NCBI Taxonomy" id="4572"/>
    <lineage>
        <taxon>Eukaryota</taxon>
        <taxon>Viridiplantae</taxon>
        <taxon>Streptophyta</taxon>
        <taxon>Embryophyta</taxon>
        <taxon>Tracheophyta</taxon>
        <taxon>Spermatophyta</taxon>
        <taxon>Magnoliopsida</taxon>
        <taxon>Liliopsida</taxon>
        <taxon>Poales</taxon>
        <taxon>Poaceae</taxon>
        <taxon>BOP clade</taxon>
        <taxon>Pooideae</taxon>
        <taxon>Triticodae</taxon>
        <taxon>Triticeae</taxon>
        <taxon>Triticinae</taxon>
        <taxon>Triticum</taxon>
    </lineage>
</organism>
<protein>
    <submittedName>
        <fullName evidence="1">Uncharacterized protein</fullName>
    </submittedName>
</protein>
<reference evidence="1" key="2">
    <citation type="submission" date="2018-03" db="EMBL/GenBank/DDBJ databases">
        <title>The Triticum urartu genome reveals the dynamic nature of wheat genome evolution.</title>
        <authorList>
            <person name="Ling H."/>
            <person name="Ma B."/>
            <person name="Shi X."/>
            <person name="Liu H."/>
            <person name="Dong L."/>
            <person name="Sun H."/>
            <person name="Cao Y."/>
            <person name="Gao Q."/>
            <person name="Zheng S."/>
            <person name="Li Y."/>
            <person name="Yu Y."/>
            <person name="Du H."/>
            <person name="Qi M."/>
            <person name="Li Y."/>
            <person name="Yu H."/>
            <person name="Cui Y."/>
            <person name="Wang N."/>
            <person name="Chen C."/>
            <person name="Wu H."/>
            <person name="Zhao Y."/>
            <person name="Zhang J."/>
            <person name="Li Y."/>
            <person name="Zhou W."/>
            <person name="Zhang B."/>
            <person name="Hu W."/>
            <person name="Eijk M."/>
            <person name="Tang J."/>
            <person name="Witsenboer H."/>
            <person name="Zhao S."/>
            <person name="Li Z."/>
            <person name="Zhang A."/>
            <person name="Wang D."/>
            <person name="Liang C."/>
        </authorList>
    </citation>
    <scope>NUCLEOTIDE SEQUENCE [LARGE SCALE GENOMIC DNA]</scope>
    <source>
        <strain evidence="1">cv. G1812</strain>
    </source>
</reference>
<dbReference type="Proteomes" id="UP000015106">
    <property type="component" value="Chromosome 2"/>
</dbReference>
<dbReference type="EnsemblPlants" id="TuG1812G0200002028.01.T01">
    <property type="protein sequence ID" value="TuG1812G0200002028.01.T01"/>
    <property type="gene ID" value="TuG1812G0200002028.01"/>
</dbReference>
<evidence type="ECO:0000313" key="1">
    <source>
        <dbReference type="EnsemblPlants" id="TuG1812G0200002028.01.T01"/>
    </source>
</evidence>
<dbReference type="AlphaFoldDB" id="A0A8R7TF65"/>
<dbReference type="Gramene" id="TuG1812G0200002028.01.T01">
    <property type="protein sequence ID" value="TuG1812G0200002028.01.T01"/>
    <property type="gene ID" value="TuG1812G0200002028.01"/>
</dbReference>
<keyword evidence="2" id="KW-1185">Reference proteome</keyword>
<sequence>MASHNHEHLRFSRRQIEESRAVVKGHGTRDAAALPPLRRHQASPTQLDVGGGCFFFLGRRVVVEGLKWRSSPSMMGRFNARVDIIDIFLVRNGTVGCF</sequence>
<reference evidence="1" key="3">
    <citation type="submission" date="2022-06" db="UniProtKB">
        <authorList>
            <consortium name="EnsemblPlants"/>
        </authorList>
    </citation>
    <scope>IDENTIFICATION</scope>
</reference>
<accession>A0A8R7TF65</accession>
<reference evidence="2" key="1">
    <citation type="journal article" date="2013" name="Nature">
        <title>Draft genome of the wheat A-genome progenitor Triticum urartu.</title>
        <authorList>
            <person name="Ling H.Q."/>
            <person name="Zhao S."/>
            <person name="Liu D."/>
            <person name="Wang J."/>
            <person name="Sun H."/>
            <person name="Zhang C."/>
            <person name="Fan H."/>
            <person name="Li D."/>
            <person name="Dong L."/>
            <person name="Tao Y."/>
            <person name="Gao C."/>
            <person name="Wu H."/>
            <person name="Li Y."/>
            <person name="Cui Y."/>
            <person name="Guo X."/>
            <person name="Zheng S."/>
            <person name="Wang B."/>
            <person name="Yu K."/>
            <person name="Liang Q."/>
            <person name="Yang W."/>
            <person name="Lou X."/>
            <person name="Chen J."/>
            <person name="Feng M."/>
            <person name="Jian J."/>
            <person name="Zhang X."/>
            <person name="Luo G."/>
            <person name="Jiang Y."/>
            <person name="Liu J."/>
            <person name="Wang Z."/>
            <person name="Sha Y."/>
            <person name="Zhang B."/>
            <person name="Wu H."/>
            <person name="Tang D."/>
            <person name="Shen Q."/>
            <person name="Xue P."/>
            <person name="Zou S."/>
            <person name="Wang X."/>
            <person name="Liu X."/>
            <person name="Wang F."/>
            <person name="Yang Y."/>
            <person name="An X."/>
            <person name="Dong Z."/>
            <person name="Zhang K."/>
            <person name="Zhang X."/>
            <person name="Luo M.C."/>
            <person name="Dvorak J."/>
            <person name="Tong Y."/>
            <person name="Wang J."/>
            <person name="Yang H."/>
            <person name="Li Z."/>
            <person name="Wang D."/>
            <person name="Zhang A."/>
            <person name="Wang J."/>
        </authorList>
    </citation>
    <scope>NUCLEOTIDE SEQUENCE</scope>
    <source>
        <strain evidence="2">cv. G1812</strain>
    </source>
</reference>
<evidence type="ECO:0000313" key="2">
    <source>
        <dbReference type="Proteomes" id="UP000015106"/>
    </source>
</evidence>